<feature type="transmembrane region" description="Helical" evidence="1">
    <location>
        <begin position="20"/>
        <end position="38"/>
    </location>
</feature>
<feature type="transmembrane region" description="Helical" evidence="1">
    <location>
        <begin position="109"/>
        <end position="130"/>
    </location>
</feature>
<feature type="transmembrane region" description="Helical" evidence="1">
    <location>
        <begin position="219"/>
        <end position="237"/>
    </location>
</feature>
<evidence type="ECO:0000256" key="1">
    <source>
        <dbReference type="SAM" id="Phobius"/>
    </source>
</evidence>
<dbReference type="InterPro" id="IPR008756">
    <property type="entry name" value="Peptidase_M56"/>
</dbReference>
<dbReference type="Proteomes" id="UP000190888">
    <property type="component" value="Unassembled WGS sequence"/>
</dbReference>
<sequence>MPSLFQSSFLQALGCAIANSLWQMALLWLVYIAVSFIARFQAANKYKLAVCVQLTGFAWFLVTLRFYHIAYKEVLLESGSLQERISPVVYSNTGFRSQLIAWMVKAEQLLPYLSVAYLFLILFLFIRWMVAYRQLRSIRTDGTQKIPVNWRLFVRRVAEQLGIKKEVQILLSDKVHTPLTIGFFKPLILVPLASINHLSTEQMEAVILHELAHIKRYDYIVNIFLSVVEISLFFNPFTQLISKSIKKERENSCDDWVLQFQYSAPVYAEALLRIASLQKAPAFAMTAARNEHELLGRVKRMIGHKEQSFNYRKQLLSLFLVTGILSSIAWLSPDNRNRQAPTTAVAVREDNEQRQAVAVEPMAVQVNNPLFNPVFFLNEPLRKEIKENLAQAAREIHSSADSIAMIQPLVAGALSIASRELEKANWEKELKRINQATDIGSIKIDTEELIAPMIQVPLKLGIAKSIEGIEAGLKNVKMDIAAKAGKEAALAGIEDENLKQGLRAAFEQIEKLELDKIVGDALRGVPDKIDLPALIKASKQKAADKKNNTTPAVQQIPLSEIEQEKKTTPVLKEVTPADKKKYQLPADKNTSAILIDFKENMASLINATIEAKTTTQLNLQISQVNINF</sequence>
<protein>
    <submittedName>
        <fullName evidence="3">Signal transducer regulating beta-lactamase production, contains metallopeptidase domain</fullName>
    </submittedName>
</protein>
<dbReference type="RefSeq" id="WP_078831689.1">
    <property type="nucleotide sequence ID" value="NZ_FUWH01000006.1"/>
</dbReference>
<dbReference type="AlphaFoldDB" id="A0A1T4PN27"/>
<keyword evidence="1" id="KW-0812">Transmembrane</keyword>
<evidence type="ECO:0000313" key="3">
    <source>
        <dbReference type="EMBL" id="SJZ92963.1"/>
    </source>
</evidence>
<feature type="domain" description="Peptidase M56" evidence="2">
    <location>
        <begin position="25"/>
        <end position="299"/>
    </location>
</feature>
<name>A0A1T4PN27_9BACT</name>
<evidence type="ECO:0000313" key="4">
    <source>
        <dbReference type="Proteomes" id="UP000190888"/>
    </source>
</evidence>
<accession>A0A1T4PN27</accession>
<dbReference type="Gene3D" id="3.30.2010.10">
    <property type="entry name" value="Metalloproteases ('zincins'), catalytic domain"/>
    <property type="match status" value="1"/>
</dbReference>
<dbReference type="PANTHER" id="PTHR34978">
    <property type="entry name" value="POSSIBLE SENSOR-TRANSDUCER PROTEIN BLAR"/>
    <property type="match status" value="1"/>
</dbReference>
<feature type="transmembrane region" description="Helical" evidence="1">
    <location>
        <begin position="50"/>
        <end position="70"/>
    </location>
</feature>
<keyword evidence="1" id="KW-1133">Transmembrane helix</keyword>
<reference evidence="3 4" key="1">
    <citation type="submission" date="2017-02" db="EMBL/GenBank/DDBJ databases">
        <authorList>
            <person name="Peterson S.W."/>
        </authorList>
    </citation>
    <scope>NUCLEOTIDE SEQUENCE [LARGE SCALE GENOMIC DNA]</scope>
    <source>
        <strain evidence="3 4">DSM 22335</strain>
    </source>
</reference>
<evidence type="ECO:0000259" key="2">
    <source>
        <dbReference type="Pfam" id="PF05569"/>
    </source>
</evidence>
<organism evidence="3 4">
    <name type="scientific">Sediminibacterium ginsengisoli</name>
    <dbReference type="NCBI Taxonomy" id="413434"/>
    <lineage>
        <taxon>Bacteria</taxon>
        <taxon>Pseudomonadati</taxon>
        <taxon>Bacteroidota</taxon>
        <taxon>Chitinophagia</taxon>
        <taxon>Chitinophagales</taxon>
        <taxon>Chitinophagaceae</taxon>
        <taxon>Sediminibacterium</taxon>
    </lineage>
</organism>
<gene>
    <name evidence="3" type="ORF">SAMN04488132_106113</name>
</gene>
<dbReference type="InterPro" id="IPR052173">
    <property type="entry name" value="Beta-lactam_resp_regulator"/>
</dbReference>
<dbReference type="Pfam" id="PF05569">
    <property type="entry name" value="Peptidase_M56"/>
    <property type="match status" value="1"/>
</dbReference>
<proteinExistence type="predicted"/>
<dbReference type="PANTHER" id="PTHR34978:SF3">
    <property type="entry name" value="SLR0241 PROTEIN"/>
    <property type="match status" value="1"/>
</dbReference>
<keyword evidence="1" id="KW-0472">Membrane</keyword>
<dbReference type="CDD" id="cd07341">
    <property type="entry name" value="M56_BlaR1_MecR1_like"/>
    <property type="match status" value="1"/>
</dbReference>
<keyword evidence="4" id="KW-1185">Reference proteome</keyword>
<dbReference type="STRING" id="413434.SAMN04488132_106113"/>
<dbReference type="OrthoDB" id="15218at2"/>
<dbReference type="EMBL" id="FUWH01000006">
    <property type="protein sequence ID" value="SJZ92963.1"/>
    <property type="molecule type" value="Genomic_DNA"/>
</dbReference>